<dbReference type="EC" id="3.6.4.12" evidence="4"/>
<evidence type="ECO:0000256" key="13">
    <source>
        <dbReference type="ARBA" id="ARBA00023204"/>
    </source>
</evidence>
<evidence type="ECO:0000256" key="12">
    <source>
        <dbReference type="ARBA" id="ARBA00023125"/>
    </source>
</evidence>
<evidence type="ECO:0000259" key="19">
    <source>
        <dbReference type="PROSITE" id="PS51194"/>
    </source>
</evidence>
<feature type="region of interest" description="Disordered" evidence="16">
    <location>
        <begin position="1"/>
        <end position="95"/>
    </location>
</feature>
<feature type="domain" description="Helicase ATP-binding" evidence="18">
    <location>
        <begin position="515"/>
        <end position="685"/>
    </location>
</feature>
<dbReference type="GO" id="GO:0006281">
    <property type="term" value="P:DNA repair"/>
    <property type="evidence" value="ECO:0007669"/>
    <property type="project" value="UniProtKB-KW"/>
</dbReference>
<dbReference type="PROSITE" id="PS51140">
    <property type="entry name" value="CUE"/>
    <property type="match status" value="1"/>
</dbReference>
<keyword evidence="7" id="KW-0227">DNA damage</keyword>
<evidence type="ECO:0000256" key="5">
    <source>
        <dbReference type="ARBA" id="ARBA00022454"/>
    </source>
</evidence>
<evidence type="ECO:0000313" key="21">
    <source>
        <dbReference type="Proteomes" id="UP000320333"/>
    </source>
</evidence>
<comment type="subcellular location">
    <subcellularLocation>
        <location evidence="2">Chromosome</location>
    </subcellularLocation>
    <subcellularLocation>
        <location evidence="1">Nucleus</location>
    </subcellularLocation>
</comment>
<dbReference type="InterPro" id="IPR038718">
    <property type="entry name" value="SNF2-like_sf"/>
</dbReference>
<dbReference type="GO" id="GO:0003677">
    <property type="term" value="F:DNA binding"/>
    <property type="evidence" value="ECO:0007669"/>
    <property type="project" value="UniProtKB-KW"/>
</dbReference>
<keyword evidence="8" id="KW-0378">Hydrolase</keyword>
<evidence type="ECO:0000313" key="20">
    <source>
        <dbReference type="EMBL" id="TPX74987.1"/>
    </source>
</evidence>
<evidence type="ECO:0000259" key="18">
    <source>
        <dbReference type="PROSITE" id="PS51192"/>
    </source>
</evidence>
<evidence type="ECO:0000256" key="16">
    <source>
        <dbReference type="SAM" id="MobiDB-lite"/>
    </source>
</evidence>
<accession>A0A507FIT4</accession>
<keyword evidence="13" id="KW-0234">DNA repair</keyword>
<gene>
    <name evidence="20" type="ORF">CcCBS67573_g03755</name>
</gene>
<dbReference type="PANTHER" id="PTHR10799">
    <property type="entry name" value="SNF2/RAD54 HELICASE FAMILY"/>
    <property type="match status" value="1"/>
</dbReference>
<dbReference type="InterPro" id="IPR003892">
    <property type="entry name" value="CUE"/>
</dbReference>
<feature type="region of interest" description="Disordered" evidence="16">
    <location>
        <begin position="201"/>
        <end position="227"/>
    </location>
</feature>
<dbReference type="PROSITE" id="PS51194">
    <property type="entry name" value="HELICASE_CTER"/>
    <property type="match status" value="1"/>
</dbReference>
<feature type="domain" description="CUE" evidence="17">
    <location>
        <begin position="152"/>
        <end position="195"/>
    </location>
</feature>
<dbReference type="GO" id="GO:0005634">
    <property type="term" value="C:nucleus"/>
    <property type="evidence" value="ECO:0007669"/>
    <property type="project" value="UniProtKB-SubCell"/>
</dbReference>
<dbReference type="InterPro" id="IPR049730">
    <property type="entry name" value="SNF2/RAD54-like_C"/>
</dbReference>
<dbReference type="SMART" id="SM00490">
    <property type="entry name" value="HELICc"/>
    <property type="match status" value="1"/>
</dbReference>
<dbReference type="OrthoDB" id="448448at2759"/>
<dbReference type="SMART" id="SM00487">
    <property type="entry name" value="DEXDc"/>
    <property type="match status" value="1"/>
</dbReference>
<comment type="caution">
    <text evidence="20">The sequence shown here is derived from an EMBL/GenBank/DDBJ whole genome shotgun (WGS) entry which is preliminary data.</text>
</comment>
<keyword evidence="5" id="KW-0158">Chromosome</keyword>
<keyword evidence="21" id="KW-1185">Reference proteome</keyword>
<dbReference type="InterPro" id="IPR027417">
    <property type="entry name" value="P-loop_NTPase"/>
</dbReference>
<evidence type="ECO:0000256" key="10">
    <source>
        <dbReference type="ARBA" id="ARBA00022840"/>
    </source>
</evidence>
<evidence type="ECO:0000256" key="3">
    <source>
        <dbReference type="ARBA" id="ARBA00007025"/>
    </source>
</evidence>
<dbReference type="GO" id="GO:0043130">
    <property type="term" value="F:ubiquitin binding"/>
    <property type="evidence" value="ECO:0007669"/>
    <property type="project" value="InterPro"/>
</dbReference>
<keyword evidence="10" id="KW-0067">ATP-binding</keyword>
<feature type="compositionally biased region" description="Polar residues" evidence="16">
    <location>
        <begin position="39"/>
        <end position="59"/>
    </location>
</feature>
<organism evidence="20 21">
    <name type="scientific">Chytriomyces confervae</name>
    <dbReference type="NCBI Taxonomy" id="246404"/>
    <lineage>
        <taxon>Eukaryota</taxon>
        <taxon>Fungi</taxon>
        <taxon>Fungi incertae sedis</taxon>
        <taxon>Chytridiomycota</taxon>
        <taxon>Chytridiomycota incertae sedis</taxon>
        <taxon>Chytridiomycetes</taxon>
        <taxon>Chytridiales</taxon>
        <taxon>Chytriomycetaceae</taxon>
        <taxon>Chytriomyces</taxon>
    </lineage>
</organism>
<dbReference type="InterPro" id="IPR001650">
    <property type="entry name" value="Helicase_C-like"/>
</dbReference>
<keyword evidence="9" id="KW-0347">Helicase</keyword>
<dbReference type="CDD" id="cd14279">
    <property type="entry name" value="CUE"/>
    <property type="match status" value="1"/>
</dbReference>
<comment type="similarity">
    <text evidence="3">Belongs to the SNF2/RAD54 helicase family.</text>
</comment>
<proteinExistence type="inferred from homology"/>
<evidence type="ECO:0000256" key="7">
    <source>
        <dbReference type="ARBA" id="ARBA00022763"/>
    </source>
</evidence>
<feature type="compositionally biased region" description="Basic and acidic residues" evidence="16">
    <location>
        <begin position="7"/>
        <end position="29"/>
    </location>
</feature>
<evidence type="ECO:0000256" key="9">
    <source>
        <dbReference type="ARBA" id="ARBA00022806"/>
    </source>
</evidence>
<dbReference type="FunFam" id="3.40.50.10810:FF:000014">
    <property type="entry name" value="SWI/SNF-related matrix-associated actin-dependent regulator of chromatin subfamily A containing DEAD/H box 1"/>
    <property type="match status" value="1"/>
</dbReference>
<name>A0A507FIT4_9FUNG</name>
<dbReference type="GO" id="GO:0005694">
    <property type="term" value="C:chromosome"/>
    <property type="evidence" value="ECO:0007669"/>
    <property type="project" value="UniProtKB-SubCell"/>
</dbReference>
<dbReference type="Gene3D" id="3.40.50.300">
    <property type="entry name" value="P-loop containing nucleotide triphosphate hydrolases"/>
    <property type="match status" value="1"/>
</dbReference>
<evidence type="ECO:0000256" key="6">
    <source>
        <dbReference type="ARBA" id="ARBA00022741"/>
    </source>
</evidence>
<evidence type="ECO:0000259" key="17">
    <source>
        <dbReference type="PROSITE" id="PS51140"/>
    </source>
</evidence>
<dbReference type="CDD" id="cd18793">
    <property type="entry name" value="SF2_C_SNF"/>
    <property type="match status" value="1"/>
</dbReference>
<evidence type="ECO:0000256" key="8">
    <source>
        <dbReference type="ARBA" id="ARBA00022801"/>
    </source>
</evidence>
<feature type="domain" description="Helicase C-terminal" evidence="19">
    <location>
        <begin position="905"/>
        <end position="1065"/>
    </location>
</feature>
<evidence type="ECO:0000256" key="1">
    <source>
        <dbReference type="ARBA" id="ARBA00004123"/>
    </source>
</evidence>
<feature type="region of interest" description="Disordered" evidence="16">
    <location>
        <begin position="781"/>
        <end position="812"/>
    </location>
</feature>
<dbReference type="GO" id="GO:0016787">
    <property type="term" value="F:hydrolase activity"/>
    <property type="evidence" value="ECO:0007669"/>
    <property type="project" value="UniProtKB-KW"/>
</dbReference>
<keyword evidence="6" id="KW-0547">Nucleotide-binding</keyword>
<dbReference type="InterPro" id="IPR000330">
    <property type="entry name" value="SNF2_N"/>
</dbReference>
<evidence type="ECO:0000256" key="11">
    <source>
        <dbReference type="ARBA" id="ARBA00022853"/>
    </source>
</evidence>
<sequence>MSLYPTSDDKQGVDERQEPSQRQKQDYSTERILVPETPPSRTSGSRSAVSDSACNSVSDSPLAAVGKSRPRNPLLSGVQARRSGVSGTAPPSSPLVALAKDPAAFARSFENDSSHTMTFADQDRGVWALSHSKDKSASKRSIDSIEPSVNVDRDHGLTSLIALFPSYPVDKLLEQLDSCGGNLEMATNVLLNEVEDRLDHELESSTLSESPPAAPPKKRRLVKKADATTKNSAPSLFIEPREADEISLVSLDSIPNASSILAKKPAPVSLISTQSASLKKKVKSASFSDEEDAGVYSDEEDSETGGFANEEEEAAAALLEVQMFEFFGRVEKKELIDTLICTDEQADTILGLRPFHSSADLHEKFEQYKKGKVKIFKLLEKYQALMAGYSQVDRLISLCEKNGGEIMGVMDGWIQMGASSPVKKRPSPSILNPADSIGTEVKTAPSSLDVIDIDSEEGGEDEDVLRITSVPRMENGEEDSASMIEPHQCLKRQPRILNSDMTLKSYQLVGVSWLNLLYSKRLGGILADEMGLGKTAQVIAFISHLKEQGSVGSPHLVIVPSSTLENWLREFANWSPSLNVLSYYGSQSEREVIRYNLAQEDLADYDAVVTTYNLAASSKEDRVFLKRLRPRSLILDEGHMVKNMESSRYKSLNSITAPFRLLLTGTPLQNNLMELLSLLTFIMPRIFAQDEDALRQIFTLKNSSDATVLNRQRIQRAKKMMAPFVLRRKKVDVLTELPSKARREVMCSMSPTQDELYQSIIADCKRSFFARAHAAEAAVAAKSVDDHSSAKKSKKGTSSKQEKGVASAPADSANAGDNVNVLMQLRKAANHPLLFRRLYTDAQLKTMAREIMREDQYMDANMQYIFEDMQVMSDFELHKLCVGFKSIRKHALTKDEWMDAGKVETLKRMLPEMIEKGDRILVFSQFVMMLNVLEEVLKTLGIKFIRLDGQTNVVERQSLIDQYNEDRTISVFLLSTKAGGLGLNLTSANVVIIYDMDFNPHNDAQAEDRAHRVGQTREVTVIRFIMAGTVEQHIHKLATTKLKLDKSLQQHGNIDEVAEGEEDENDALVDAKGPKKKGGKKGAAAEEGSGDTKVLDDSEPPASVKDDKKLMEMLRNEWRESGEAI</sequence>
<dbReference type="GO" id="GO:0003678">
    <property type="term" value="F:DNA helicase activity"/>
    <property type="evidence" value="ECO:0007669"/>
    <property type="project" value="UniProtKB-EC"/>
</dbReference>
<dbReference type="Pfam" id="PF00271">
    <property type="entry name" value="Helicase_C"/>
    <property type="match status" value="1"/>
</dbReference>
<dbReference type="PROSITE" id="PS51192">
    <property type="entry name" value="HELICASE_ATP_BIND_1"/>
    <property type="match status" value="1"/>
</dbReference>
<dbReference type="InterPro" id="IPR014001">
    <property type="entry name" value="Helicase_ATP-bd"/>
</dbReference>
<evidence type="ECO:0000256" key="14">
    <source>
        <dbReference type="ARBA" id="ARBA00023242"/>
    </source>
</evidence>
<keyword evidence="11" id="KW-0156">Chromatin regulator</keyword>
<dbReference type="AlphaFoldDB" id="A0A507FIT4"/>
<dbReference type="STRING" id="246404.A0A507FIT4"/>
<reference evidence="20 21" key="1">
    <citation type="journal article" date="2019" name="Sci. Rep.">
        <title>Comparative genomics of chytrid fungi reveal insights into the obligate biotrophic and pathogenic lifestyle of Synchytrium endobioticum.</title>
        <authorList>
            <person name="van de Vossenberg B.T.L.H."/>
            <person name="Warris S."/>
            <person name="Nguyen H.D.T."/>
            <person name="van Gent-Pelzer M.P.E."/>
            <person name="Joly D.L."/>
            <person name="van de Geest H.C."/>
            <person name="Bonants P.J.M."/>
            <person name="Smith D.S."/>
            <person name="Levesque C.A."/>
            <person name="van der Lee T.A.J."/>
        </authorList>
    </citation>
    <scope>NUCLEOTIDE SEQUENCE [LARGE SCALE GENOMIC DNA]</scope>
    <source>
        <strain evidence="20 21">CBS 675.73</strain>
    </source>
</reference>
<dbReference type="EMBL" id="QEAP01000100">
    <property type="protein sequence ID" value="TPX74987.1"/>
    <property type="molecule type" value="Genomic_DNA"/>
</dbReference>
<evidence type="ECO:0000256" key="15">
    <source>
        <dbReference type="ARBA" id="ARBA00048432"/>
    </source>
</evidence>
<feature type="region of interest" description="Disordered" evidence="16">
    <location>
        <begin position="1060"/>
        <end position="1110"/>
    </location>
</feature>
<evidence type="ECO:0000256" key="4">
    <source>
        <dbReference type="ARBA" id="ARBA00012551"/>
    </source>
</evidence>
<keyword evidence="12" id="KW-0238">DNA-binding</keyword>
<dbReference type="Gene3D" id="3.40.50.10810">
    <property type="entry name" value="Tandem AAA-ATPase domain"/>
    <property type="match status" value="1"/>
</dbReference>
<protein>
    <recommendedName>
        <fullName evidence="4">DNA helicase</fullName>
        <ecNumber evidence="4">3.6.4.12</ecNumber>
    </recommendedName>
</protein>
<evidence type="ECO:0000256" key="2">
    <source>
        <dbReference type="ARBA" id="ARBA00004286"/>
    </source>
</evidence>
<keyword evidence="14" id="KW-0539">Nucleus</keyword>
<dbReference type="SUPFAM" id="SSF52540">
    <property type="entry name" value="P-loop containing nucleoside triphosphate hydrolases"/>
    <property type="match status" value="2"/>
</dbReference>
<dbReference type="Pfam" id="PF00176">
    <property type="entry name" value="SNF2-rel_dom"/>
    <property type="match status" value="1"/>
</dbReference>
<dbReference type="Proteomes" id="UP000320333">
    <property type="component" value="Unassembled WGS sequence"/>
</dbReference>
<dbReference type="GO" id="GO:0006325">
    <property type="term" value="P:chromatin organization"/>
    <property type="evidence" value="ECO:0007669"/>
    <property type="project" value="UniProtKB-KW"/>
</dbReference>
<dbReference type="GO" id="GO:0005524">
    <property type="term" value="F:ATP binding"/>
    <property type="evidence" value="ECO:0007669"/>
    <property type="project" value="UniProtKB-KW"/>
</dbReference>
<comment type="catalytic activity">
    <reaction evidence="15">
        <text>ATP + H2O = ADP + phosphate + H(+)</text>
        <dbReference type="Rhea" id="RHEA:13065"/>
        <dbReference type="ChEBI" id="CHEBI:15377"/>
        <dbReference type="ChEBI" id="CHEBI:15378"/>
        <dbReference type="ChEBI" id="CHEBI:30616"/>
        <dbReference type="ChEBI" id="CHEBI:43474"/>
        <dbReference type="ChEBI" id="CHEBI:456216"/>
        <dbReference type="EC" id="3.6.4.12"/>
    </reaction>
    <physiologicalReaction direction="left-to-right" evidence="15">
        <dbReference type="Rhea" id="RHEA:13066"/>
    </physiologicalReaction>
</comment>